<dbReference type="EC" id="4.2.1.130" evidence="1"/>
<evidence type="ECO:0000313" key="7">
    <source>
        <dbReference type="EMBL" id="RPB10870.1"/>
    </source>
</evidence>
<evidence type="ECO:0000256" key="1">
    <source>
        <dbReference type="ARBA" id="ARBA00013134"/>
    </source>
</evidence>
<dbReference type="InterPro" id="IPR002818">
    <property type="entry name" value="DJ-1/PfpI"/>
</dbReference>
<dbReference type="InParanoid" id="A0A3N4KK14"/>
<dbReference type="GO" id="GO:0005737">
    <property type="term" value="C:cytoplasm"/>
    <property type="evidence" value="ECO:0007669"/>
    <property type="project" value="TreeGrafter"/>
</dbReference>
<evidence type="ECO:0000256" key="4">
    <source>
        <dbReference type="ARBA" id="ARBA00038493"/>
    </source>
</evidence>
<dbReference type="Gene3D" id="3.40.50.880">
    <property type="match status" value="1"/>
</dbReference>
<dbReference type="GO" id="GO:0016740">
    <property type="term" value="F:transferase activity"/>
    <property type="evidence" value="ECO:0007669"/>
    <property type="project" value="UniProtKB-KW"/>
</dbReference>
<accession>A0A3N4KK14</accession>
<feature type="domain" description="DJ-1/PfpI" evidence="6">
    <location>
        <begin position="66"/>
        <end position="153"/>
    </location>
</feature>
<comment type="similarity">
    <text evidence="4">Belongs to the peptidase C56 family. HSP31-like subfamily.</text>
</comment>
<dbReference type="GO" id="GO:0019243">
    <property type="term" value="P:methylglyoxal catabolic process to D-lactate via S-lactoyl-glutathione"/>
    <property type="evidence" value="ECO:0007669"/>
    <property type="project" value="TreeGrafter"/>
</dbReference>
<dbReference type="OrthoDB" id="543156at2759"/>
<dbReference type="SUPFAM" id="SSF52317">
    <property type="entry name" value="Class I glutamine amidotransferase-like"/>
    <property type="match status" value="1"/>
</dbReference>
<sequence>MATSSKPKVLFVLTSHNKLGDTGKPTGWYLPEMAHPYHLLKPHVSITVASPAGGEAPLDQNSVEAFKNDEISTDFLKNEEAAYKDTQKLSAFVGHASEFDAIFFVGGHGPMFDLVNDEISKALTAEFYEAGKVVAAVCHGPAALLNVKLSNGEYLLQDQPVTAFSNAEEDSVDLSKHMPFMLETELINRGAKYEKAAEPWGEKVCIGRGGRLITGQNPASAGPLGEEIKKALKL</sequence>
<dbReference type="AlphaFoldDB" id="A0A3N4KK14"/>
<dbReference type="GO" id="GO:0019172">
    <property type="term" value="F:glyoxalase III activity"/>
    <property type="evidence" value="ECO:0007669"/>
    <property type="project" value="UniProtKB-EC"/>
</dbReference>
<comment type="catalytic activity">
    <reaction evidence="5">
        <text>methylglyoxal + H2O = (R)-lactate + H(+)</text>
        <dbReference type="Rhea" id="RHEA:27754"/>
        <dbReference type="ChEBI" id="CHEBI:15377"/>
        <dbReference type="ChEBI" id="CHEBI:15378"/>
        <dbReference type="ChEBI" id="CHEBI:16004"/>
        <dbReference type="ChEBI" id="CHEBI:17158"/>
        <dbReference type="EC" id="4.2.1.130"/>
    </reaction>
</comment>
<gene>
    <name evidence="7" type="ORF">P167DRAFT_559472</name>
</gene>
<dbReference type="CDD" id="cd03141">
    <property type="entry name" value="GATase1_Hsp31_like"/>
    <property type="match status" value="1"/>
</dbReference>
<dbReference type="PANTHER" id="PTHR48094:SF11">
    <property type="entry name" value="GLUTATHIONE-INDEPENDENT GLYOXALASE HSP31-RELATED"/>
    <property type="match status" value="1"/>
</dbReference>
<reference evidence="7 8" key="1">
    <citation type="journal article" date="2018" name="Nat. Ecol. Evol.">
        <title>Pezizomycetes genomes reveal the molecular basis of ectomycorrhizal truffle lifestyle.</title>
        <authorList>
            <person name="Murat C."/>
            <person name="Payen T."/>
            <person name="Noel B."/>
            <person name="Kuo A."/>
            <person name="Morin E."/>
            <person name="Chen J."/>
            <person name="Kohler A."/>
            <person name="Krizsan K."/>
            <person name="Balestrini R."/>
            <person name="Da Silva C."/>
            <person name="Montanini B."/>
            <person name="Hainaut M."/>
            <person name="Levati E."/>
            <person name="Barry K.W."/>
            <person name="Belfiori B."/>
            <person name="Cichocki N."/>
            <person name="Clum A."/>
            <person name="Dockter R.B."/>
            <person name="Fauchery L."/>
            <person name="Guy J."/>
            <person name="Iotti M."/>
            <person name="Le Tacon F."/>
            <person name="Lindquist E.A."/>
            <person name="Lipzen A."/>
            <person name="Malagnac F."/>
            <person name="Mello A."/>
            <person name="Molinier V."/>
            <person name="Miyauchi S."/>
            <person name="Poulain J."/>
            <person name="Riccioni C."/>
            <person name="Rubini A."/>
            <person name="Sitrit Y."/>
            <person name="Splivallo R."/>
            <person name="Traeger S."/>
            <person name="Wang M."/>
            <person name="Zifcakova L."/>
            <person name="Wipf D."/>
            <person name="Zambonelli A."/>
            <person name="Paolocci F."/>
            <person name="Nowrousian M."/>
            <person name="Ottonello S."/>
            <person name="Baldrian P."/>
            <person name="Spatafora J.W."/>
            <person name="Henrissat B."/>
            <person name="Nagy L.G."/>
            <person name="Aury J.M."/>
            <person name="Wincker P."/>
            <person name="Grigoriev I.V."/>
            <person name="Bonfante P."/>
            <person name="Martin F.M."/>
        </authorList>
    </citation>
    <scope>NUCLEOTIDE SEQUENCE [LARGE SCALE GENOMIC DNA]</scope>
    <source>
        <strain evidence="7 8">CCBAS932</strain>
    </source>
</reference>
<dbReference type="PANTHER" id="PTHR48094">
    <property type="entry name" value="PROTEIN/NUCLEIC ACID DEGLYCASE DJ-1-RELATED"/>
    <property type="match status" value="1"/>
</dbReference>
<evidence type="ECO:0000256" key="5">
    <source>
        <dbReference type="ARBA" id="ARBA00048082"/>
    </source>
</evidence>
<dbReference type="FunCoup" id="A0A3N4KK14">
    <property type="interactions" value="60"/>
</dbReference>
<keyword evidence="3" id="KW-0456">Lyase</keyword>
<dbReference type="InterPro" id="IPR029062">
    <property type="entry name" value="Class_I_gatase-like"/>
</dbReference>
<dbReference type="STRING" id="1392247.A0A3N4KK14"/>
<keyword evidence="7" id="KW-0315">Glutamine amidotransferase</keyword>
<name>A0A3N4KK14_9PEZI</name>
<dbReference type="EMBL" id="ML119139">
    <property type="protein sequence ID" value="RPB10870.1"/>
    <property type="molecule type" value="Genomic_DNA"/>
</dbReference>
<dbReference type="Proteomes" id="UP000277580">
    <property type="component" value="Unassembled WGS sequence"/>
</dbReference>
<organism evidence="7 8">
    <name type="scientific">Morchella conica CCBAS932</name>
    <dbReference type="NCBI Taxonomy" id="1392247"/>
    <lineage>
        <taxon>Eukaryota</taxon>
        <taxon>Fungi</taxon>
        <taxon>Dikarya</taxon>
        <taxon>Ascomycota</taxon>
        <taxon>Pezizomycotina</taxon>
        <taxon>Pezizomycetes</taxon>
        <taxon>Pezizales</taxon>
        <taxon>Morchellaceae</taxon>
        <taxon>Morchella</taxon>
    </lineage>
</organism>
<proteinExistence type="inferred from homology"/>
<evidence type="ECO:0000256" key="3">
    <source>
        <dbReference type="ARBA" id="ARBA00023239"/>
    </source>
</evidence>
<dbReference type="InterPro" id="IPR050325">
    <property type="entry name" value="Prot/Nucl_acid_deglycase"/>
</dbReference>
<evidence type="ECO:0000259" key="6">
    <source>
        <dbReference type="Pfam" id="PF01965"/>
    </source>
</evidence>
<dbReference type="Pfam" id="PF01965">
    <property type="entry name" value="DJ-1_PfpI"/>
    <property type="match status" value="1"/>
</dbReference>
<keyword evidence="7" id="KW-0808">Transferase</keyword>
<keyword evidence="2" id="KW-0346">Stress response</keyword>
<keyword evidence="8" id="KW-1185">Reference proteome</keyword>
<protein>
    <recommendedName>
        <fullName evidence="1">D-lactate dehydratase</fullName>
        <ecNumber evidence="1">4.2.1.130</ecNumber>
    </recommendedName>
</protein>
<evidence type="ECO:0000313" key="8">
    <source>
        <dbReference type="Proteomes" id="UP000277580"/>
    </source>
</evidence>
<evidence type="ECO:0000256" key="2">
    <source>
        <dbReference type="ARBA" id="ARBA00023016"/>
    </source>
</evidence>